<name>A0A0Q3K832_9FLAO</name>
<dbReference type="AlphaFoldDB" id="A0A0Q3K832"/>
<sequence>MNDILGLVWHIEARFLNTLKEILIRPGITATNYLSGKRIRYYNFVSLLLIMFGFNVIAFHLYLNISKTDLDLESSKTLSFFSKYSKATLLFLVPILAFNAWIIFRKIKFNLAEHFVISTISLIGILTFFLVDDLVSMIGVYQPFYNISNSIDHVLETAFVFFPAFTYVNAFRKKYTFWGLVWRLVLFYVLVFSEILAIVLFINKL</sequence>
<dbReference type="Proteomes" id="UP000051682">
    <property type="component" value="Unassembled WGS sequence"/>
</dbReference>
<comment type="caution">
    <text evidence="2">The sequence shown here is derived from an EMBL/GenBank/DDBJ whole genome shotgun (WGS) entry which is preliminary data.</text>
</comment>
<dbReference type="Pfam" id="PF12412">
    <property type="entry name" value="DUF3667"/>
    <property type="match status" value="1"/>
</dbReference>
<reference evidence="2 3" key="1">
    <citation type="submission" date="2015-10" db="EMBL/GenBank/DDBJ databases">
        <title>Chryseobacterium aquaticum genome.</title>
        <authorList>
            <person name="Newman J.D."/>
            <person name="Ferguson M.B."/>
            <person name="Miller J.R."/>
        </authorList>
    </citation>
    <scope>NUCLEOTIDE SEQUENCE [LARGE SCALE GENOMIC DNA]</scope>
    <source>
        <strain evidence="2 3">KCTC 12483</strain>
    </source>
</reference>
<evidence type="ECO:0000313" key="3">
    <source>
        <dbReference type="Proteomes" id="UP000051682"/>
    </source>
</evidence>
<gene>
    <name evidence="2" type="ORF">AR438_09285</name>
</gene>
<dbReference type="EMBL" id="LLYZ01000005">
    <property type="protein sequence ID" value="KQK25779.1"/>
    <property type="molecule type" value="Genomic_DNA"/>
</dbReference>
<feature type="transmembrane region" description="Helical" evidence="1">
    <location>
        <begin position="151"/>
        <end position="168"/>
    </location>
</feature>
<keyword evidence="1" id="KW-0472">Membrane</keyword>
<keyword evidence="1" id="KW-1133">Transmembrane helix</keyword>
<feature type="transmembrane region" description="Helical" evidence="1">
    <location>
        <begin position="41"/>
        <end position="63"/>
    </location>
</feature>
<evidence type="ECO:0000313" key="2">
    <source>
        <dbReference type="EMBL" id="KQK25779.1"/>
    </source>
</evidence>
<feature type="transmembrane region" description="Helical" evidence="1">
    <location>
        <begin position="180"/>
        <end position="202"/>
    </location>
</feature>
<feature type="transmembrane region" description="Helical" evidence="1">
    <location>
        <begin position="111"/>
        <end position="131"/>
    </location>
</feature>
<feature type="transmembrane region" description="Helical" evidence="1">
    <location>
        <begin position="83"/>
        <end position="104"/>
    </location>
</feature>
<accession>A0A0Q3K832</accession>
<evidence type="ECO:0000256" key="1">
    <source>
        <dbReference type="SAM" id="Phobius"/>
    </source>
</evidence>
<organism evidence="2 3">
    <name type="scientific">Chryseobacterium aquaticum</name>
    <dbReference type="NCBI Taxonomy" id="452084"/>
    <lineage>
        <taxon>Bacteria</taxon>
        <taxon>Pseudomonadati</taxon>
        <taxon>Bacteroidota</taxon>
        <taxon>Flavobacteriia</taxon>
        <taxon>Flavobacteriales</taxon>
        <taxon>Weeksellaceae</taxon>
        <taxon>Chryseobacterium group</taxon>
        <taxon>Chryseobacterium</taxon>
    </lineage>
</organism>
<evidence type="ECO:0008006" key="4">
    <source>
        <dbReference type="Google" id="ProtNLM"/>
    </source>
</evidence>
<keyword evidence="3" id="KW-1185">Reference proteome</keyword>
<proteinExistence type="predicted"/>
<dbReference type="RefSeq" id="WP_056014628.1">
    <property type="nucleotide sequence ID" value="NZ_LLYZ01000005.1"/>
</dbReference>
<keyword evidence="1" id="KW-0812">Transmembrane</keyword>
<protein>
    <recommendedName>
        <fullName evidence="4">DUF3667 domain-containing protein</fullName>
    </recommendedName>
</protein>
<dbReference type="InterPro" id="IPR022134">
    <property type="entry name" value="DUF3667"/>
</dbReference>
<dbReference type="STRING" id="452084.AR438_09285"/>